<comment type="caution">
    <text evidence="2">The sequence shown here is derived from an EMBL/GenBank/DDBJ whole genome shotgun (WGS) entry which is preliminary data.</text>
</comment>
<evidence type="ECO:0000313" key="2">
    <source>
        <dbReference type="EMBL" id="CAK5283218.1"/>
    </source>
</evidence>
<keyword evidence="3" id="KW-1185">Reference proteome</keyword>
<feature type="compositionally biased region" description="Polar residues" evidence="1">
    <location>
        <begin position="1066"/>
        <end position="1077"/>
    </location>
</feature>
<feature type="region of interest" description="Disordered" evidence="1">
    <location>
        <begin position="1061"/>
        <end position="1085"/>
    </location>
</feature>
<feature type="compositionally biased region" description="Acidic residues" evidence="1">
    <location>
        <begin position="140"/>
        <end position="149"/>
    </location>
</feature>
<reference evidence="2" key="1">
    <citation type="submission" date="2023-11" db="EMBL/GenBank/DDBJ databases">
        <authorList>
            <person name="De Vega J J."/>
            <person name="De Vega J J."/>
        </authorList>
    </citation>
    <scope>NUCLEOTIDE SEQUENCE</scope>
</reference>
<feature type="non-terminal residue" evidence="2">
    <location>
        <position position="1"/>
    </location>
</feature>
<evidence type="ECO:0000313" key="3">
    <source>
        <dbReference type="Proteomes" id="UP001295794"/>
    </source>
</evidence>
<evidence type="ECO:0000256" key="1">
    <source>
        <dbReference type="SAM" id="MobiDB-lite"/>
    </source>
</evidence>
<gene>
    <name evidence="2" type="ORF">MYCIT1_LOCUS35582</name>
</gene>
<dbReference type="EMBL" id="CAVNYO010000466">
    <property type="protein sequence ID" value="CAK5283218.1"/>
    <property type="molecule type" value="Genomic_DNA"/>
</dbReference>
<dbReference type="AlphaFoldDB" id="A0AAD2HZ19"/>
<dbReference type="Proteomes" id="UP001295794">
    <property type="component" value="Unassembled WGS sequence"/>
</dbReference>
<name>A0AAD2HZ19_9AGAR</name>
<sequence length="1108" mass="125136">MSDFKHVVEELLLKTIKSYRHFMFPEECAQPGHDPYFSIDNSSDWITSRGLQLYYQYNEALDIPGLDPSDASRRDLIALRKEIIPDYLLTHQFFSLEHAETWVKPQVFSAYKRLLLPSQPVSDQDGRSDTDRRSLIVETQNEEGIEPDYDLPSRPPSSMYTGSVSDGDLPVLSDDEEIPFPESLIRPKSATSMSSILSTDSRPENDSAMPDEPPILNIDLQSRKAGKKKKMAEPLQPEEREGMIQITRELWVHELRSVDNIPDTWEVCRPDHSIAWLVDMSASTDLLLDEKGKRRMLQTYIRNEVRDQDSWGGKGSGGSLTGDVNVLAFPGTAKIRCRRAQWGCSGVRKCEFLDPSILANCKRYDVNTIEKESLWQLVLNANEREGESEWAVIARFFRFVTELKCKAKRGGIVCKGHLEMISSNSIFLNGKQAFIGCSGWSAHADNRKNHIFQKIPPHVNKDLLRYALDHGGLLPNSPEINGACCFTSHPRFRLLNCGYSHVVDGQIRIGKLETHPCPSEILVFTPVDPPANLADKTIVSLDRQMLNKAIDAAGLGGLTVQKLLNASSTHEIYQGQRVAEHSPAFQDHRLVREVISRKKAEKHPVGSGWEGVVHRYNTVDRGLPPSERYIHSVISKRNTRLATTMNALIARHAHKMRALMFDYAYKRIEGSINECEAVGYSESLSQCITIGSTYGDGVDALSYEEMFTEFWDAVQSSTGRILKLAPFYPDAKLKVIVLDGDIAQAQGFGAFLVRYNKPQISGITSTDPFKLISYCLKMCTVHFHRHINELPKSIPVSVIGRVKSIMTLKTPEDIVHWHSDMAAQTDPDLHNWYEHKRRNPLVLRAINQSLSNIPAEVWNTTPDNTNYVESAHATRNAETSTRLTPLRAVEAAEERDKLRAAELVQIEQEGIGRKRNNTLFNREKLALQRQSWKSRQETERREGLETLQSLQADLDAVRQGNKDSLERDRSIRDRIRAIQTDLDIDRRRQDLRVQIKALQDDLATELSLRRDLRLQKEDIDTRIKALRSTSLAGVQIRGRRPDSFSTLEAVEDGLGDIGGSLPADTLASTNNFPTSTDDFPVSTDDFPASFDDFPMSADDFPASFDDFP</sequence>
<accession>A0AAD2HZ19</accession>
<proteinExistence type="predicted"/>
<organism evidence="2 3">
    <name type="scientific">Mycena citricolor</name>
    <dbReference type="NCBI Taxonomy" id="2018698"/>
    <lineage>
        <taxon>Eukaryota</taxon>
        <taxon>Fungi</taxon>
        <taxon>Dikarya</taxon>
        <taxon>Basidiomycota</taxon>
        <taxon>Agaricomycotina</taxon>
        <taxon>Agaricomycetes</taxon>
        <taxon>Agaricomycetidae</taxon>
        <taxon>Agaricales</taxon>
        <taxon>Marasmiineae</taxon>
        <taxon>Mycenaceae</taxon>
        <taxon>Mycena</taxon>
    </lineage>
</organism>
<feature type="region of interest" description="Disordered" evidence="1">
    <location>
        <begin position="137"/>
        <end position="215"/>
    </location>
</feature>
<protein>
    <submittedName>
        <fullName evidence="2">Uncharacterized protein</fullName>
    </submittedName>
</protein>
<feature type="compositionally biased region" description="Polar residues" evidence="1">
    <location>
        <begin position="189"/>
        <end position="200"/>
    </location>
</feature>